<evidence type="ECO:0000256" key="1">
    <source>
        <dbReference type="ARBA" id="ARBA00004141"/>
    </source>
</evidence>
<evidence type="ECO:0000256" key="4">
    <source>
        <dbReference type="ARBA" id="ARBA00022847"/>
    </source>
</evidence>
<evidence type="ECO:0000256" key="3">
    <source>
        <dbReference type="ARBA" id="ARBA00022692"/>
    </source>
</evidence>
<dbReference type="FunFam" id="1.20.1250.20:FF:000003">
    <property type="entry name" value="Solute carrier family 17 member 3"/>
    <property type="match status" value="1"/>
</dbReference>
<organism evidence="8 9">
    <name type="scientific">Plectus sambesii</name>
    <dbReference type="NCBI Taxonomy" id="2011161"/>
    <lineage>
        <taxon>Eukaryota</taxon>
        <taxon>Metazoa</taxon>
        <taxon>Ecdysozoa</taxon>
        <taxon>Nematoda</taxon>
        <taxon>Chromadorea</taxon>
        <taxon>Plectida</taxon>
        <taxon>Plectina</taxon>
        <taxon>Plectoidea</taxon>
        <taxon>Plectidae</taxon>
        <taxon>Plectus</taxon>
    </lineage>
</organism>
<proteinExistence type="predicted"/>
<feature type="transmembrane region" description="Helical" evidence="7">
    <location>
        <begin position="153"/>
        <end position="174"/>
    </location>
</feature>
<dbReference type="InterPro" id="IPR050382">
    <property type="entry name" value="MFS_Na/Anion_cotransporter"/>
</dbReference>
<dbReference type="WBParaSite" id="PSAMB.scaffold8897size5633.g31918.t1">
    <property type="protein sequence ID" value="PSAMB.scaffold8897size5633.g31918.t1"/>
    <property type="gene ID" value="PSAMB.scaffold8897size5633.g31918"/>
</dbReference>
<evidence type="ECO:0000256" key="6">
    <source>
        <dbReference type="ARBA" id="ARBA00023136"/>
    </source>
</evidence>
<feature type="transmembrane region" description="Helical" evidence="7">
    <location>
        <begin position="64"/>
        <end position="81"/>
    </location>
</feature>
<keyword evidence="2" id="KW-0813">Transport</keyword>
<dbReference type="InterPro" id="IPR036259">
    <property type="entry name" value="MFS_trans_sf"/>
</dbReference>
<keyword evidence="6 7" id="KW-0472">Membrane</keyword>
<dbReference type="GO" id="GO:0015293">
    <property type="term" value="F:symporter activity"/>
    <property type="evidence" value="ECO:0007669"/>
    <property type="project" value="UniProtKB-KW"/>
</dbReference>
<evidence type="ECO:0000256" key="7">
    <source>
        <dbReference type="SAM" id="Phobius"/>
    </source>
</evidence>
<feature type="transmembrane region" description="Helical" evidence="7">
    <location>
        <begin position="31"/>
        <end position="52"/>
    </location>
</feature>
<evidence type="ECO:0000256" key="5">
    <source>
        <dbReference type="ARBA" id="ARBA00022989"/>
    </source>
</evidence>
<evidence type="ECO:0000313" key="8">
    <source>
        <dbReference type="Proteomes" id="UP000887566"/>
    </source>
</evidence>
<accession>A0A914XMR8</accession>
<dbReference type="SUPFAM" id="SSF103473">
    <property type="entry name" value="MFS general substrate transporter"/>
    <property type="match status" value="1"/>
</dbReference>
<feature type="transmembrane region" description="Helical" evidence="7">
    <location>
        <begin position="119"/>
        <end position="141"/>
    </location>
</feature>
<keyword evidence="5 7" id="KW-1133">Transmembrane helix</keyword>
<reference evidence="9" key="1">
    <citation type="submission" date="2022-11" db="UniProtKB">
        <authorList>
            <consortium name="WormBaseParasite"/>
        </authorList>
    </citation>
    <scope>IDENTIFICATION</scope>
</reference>
<evidence type="ECO:0000313" key="9">
    <source>
        <dbReference type="WBParaSite" id="PSAMB.scaffold8897size5633.g31918.t1"/>
    </source>
</evidence>
<evidence type="ECO:0000256" key="2">
    <source>
        <dbReference type="ARBA" id="ARBA00022448"/>
    </source>
</evidence>
<keyword evidence="4" id="KW-0769">Symport</keyword>
<dbReference type="Gene3D" id="1.20.1250.20">
    <property type="entry name" value="MFS general substrate transporter like domains"/>
    <property type="match status" value="1"/>
</dbReference>
<comment type="subcellular location">
    <subcellularLocation>
        <location evidence="1">Membrane</location>
        <topology evidence="1">Multi-pass membrane protein</topology>
    </subcellularLocation>
</comment>
<dbReference type="AlphaFoldDB" id="A0A914XMR8"/>
<dbReference type="Proteomes" id="UP000887566">
    <property type="component" value="Unplaced"/>
</dbReference>
<dbReference type="GO" id="GO:0006820">
    <property type="term" value="P:monoatomic anion transport"/>
    <property type="evidence" value="ECO:0007669"/>
    <property type="project" value="TreeGrafter"/>
</dbReference>
<dbReference type="GO" id="GO:0016020">
    <property type="term" value="C:membrane"/>
    <property type="evidence" value="ECO:0007669"/>
    <property type="project" value="UniProtKB-SubCell"/>
</dbReference>
<dbReference type="PANTHER" id="PTHR11662">
    <property type="entry name" value="SOLUTE CARRIER FAMILY 17"/>
    <property type="match status" value="1"/>
</dbReference>
<sequence>MNWTAYVIMHWLPTYLHVYLQANPSDLSFAALPYILNSVFSIGVGHIVDNLVNRRKMTLRRARKWSTVLGLILPAIFLFFFSAVTHLYSAIILISLSMGALAFNSAGHLSNHADVSPKFAGITFAISNTIATLPGLTVGPLTAKLVIDSSGRWWPTYVLAGALNFVGAVVYANFATTKQIL</sequence>
<name>A0A914XMR8_9BILA</name>
<keyword evidence="8" id="KW-1185">Reference proteome</keyword>
<keyword evidence="3 7" id="KW-0812">Transmembrane</keyword>
<protein>
    <submittedName>
        <fullName evidence="9">Uncharacterized protein</fullName>
    </submittedName>
</protein>
<dbReference type="PANTHER" id="PTHR11662:SF40">
    <property type="entry name" value="MAJOR FACILITATOR SUPERFAMILY (MFS) PROFILE DOMAIN-CONTAINING PROTEIN"/>
    <property type="match status" value="1"/>
</dbReference>
<feature type="transmembrane region" description="Helical" evidence="7">
    <location>
        <begin position="87"/>
        <end position="107"/>
    </location>
</feature>